<protein>
    <recommendedName>
        <fullName evidence="3">Ribbon-helix-helix protein, CopG family</fullName>
    </recommendedName>
</protein>
<dbReference type="AlphaFoldDB" id="A0A412F162"/>
<dbReference type="EMBL" id="QRUK01000010">
    <property type="protein sequence ID" value="RGR59112.1"/>
    <property type="molecule type" value="Genomic_DNA"/>
</dbReference>
<name>A0A412F162_9FIRM</name>
<organism evidence="1 2">
    <name type="scientific">Dorea formicigenerans</name>
    <dbReference type="NCBI Taxonomy" id="39486"/>
    <lineage>
        <taxon>Bacteria</taxon>
        <taxon>Bacillati</taxon>
        <taxon>Bacillota</taxon>
        <taxon>Clostridia</taxon>
        <taxon>Lachnospirales</taxon>
        <taxon>Lachnospiraceae</taxon>
        <taxon>Dorea</taxon>
    </lineage>
</organism>
<evidence type="ECO:0000313" key="1">
    <source>
        <dbReference type="EMBL" id="RGR59112.1"/>
    </source>
</evidence>
<gene>
    <name evidence="1" type="ORF">DWY33_07435</name>
</gene>
<evidence type="ECO:0008006" key="3">
    <source>
        <dbReference type="Google" id="ProtNLM"/>
    </source>
</evidence>
<accession>A0A412F162</accession>
<dbReference type="Proteomes" id="UP000283652">
    <property type="component" value="Unassembled WGS sequence"/>
</dbReference>
<sequence>MAGRPPKDNSRDKQYRVRLNESEDKILQYVSETTGKQKSEIFRNALEDYYNKVRVQEAIQADEEFDDWDTGHISLKRVIDCPYCGAANKCDFEEDCESWSEERQMGEEITYHFEWDWYECSICGKKMRIYGDICEYPVGAYNYEDITVEEVEE</sequence>
<proteinExistence type="predicted"/>
<evidence type="ECO:0000313" key="2">
    <source>
        <dbReference type="Proteomes" id="UP000283652"/>
    </source>
</evidence>
<dbReference type="RefSeq" id="WP_118398281.1">
    <property type="nucleotide sequence ID" value="NZ_QRUK01000010.1"/>
</dbReference>
<comment type="caution">
    <text evidence="1">The sequence shown here is derived from an EMBL/GenBank/DDBJ whole genome shotgun (WGS) entry which is preliminary data.</text>
</comment>
<reference evidence="1 2" key="1">
    <citation type="submission" date="2018-08" db="EMBL/GenBank/DDBJ databases">
        <title>A genome reference for cultivated species of the human gut microbiota.</title>
        <authorList>
            <person name="Zou Y."/>
            <person name="Xue W."/>
            <person name="Luo G."/>
        </authorList>
    </citation>
    <scope>NUCLEOTIDE SEQUENCE [LARGE SCALE GENOMIC DNA]</scope>
    <source>
        <strain evidence="1 2">AF25-11</strain>
    </source>
</reference>